<dbReference type="GeneID" id="25915446"/>
<dbReference type="AlphaFoldDB" id="A0A0L0F7D9"/>
<dbReference type="Proteomes" id="UP000054560">
    <property type="component" value="Unassembled WGS sequence"/>
</dbReference>
<keyword evidence="2" id="KW-1185">Reference proteome</keyword>
<proteinExistence type="predicted"/>
<protein>
    <submittedName>
        <fullName evidence="1">Uncharacterized protein</fullName>
    </submittedName>
</protein>
<evidence type="ECO:0000313" key="1">
    <source>
        <dbReference type="EMBL" id="KNC72501.1"/>
    </source>
</evidence>
<evidence type="ECO:0000313" key="2">
    <source>
        <dbReference type="Proteomes" id="UP000054560"/>
    </source>
</evidence>
<feature type="non-terminal residue" evidence="1">
    <location>
        <position position="69"/>
    </location>
</feature>
<dbReference type="EMBL" id="KQ246941">
    <property type="protein sequence ID" value="KNC72501.1"/>
    <property type="molecule type" value="Genomic_DNA"/>
</dbReference>
<gene>
    <name evidence="1" type="ORF">SARC_14942</name>
</gene>
<dbReference type="RefSeq" id="XP_014146403.1">
    <property type="nucleotide sequence ID" value="XM_014290928.1"/>
</dbReference>
<sequence>MAYFYVMGQGVHFDVPHSIEEQETRQWNIRSLPNGVDPTPQEHKVMIALNFTPWGARKENDDKIVAKTK</sequence>
<reference evidence="1 2" key="1">
    <citation type="submission" date="2011-02" db="EMBL/GenBank/DDBJ databases">
        <title>The Genome Sequence of Sphaeroforma arctica JP610.</title>
        <authorList>
            <consortium name="The Broad Institute Genome Sequencing Platform"/>
            <person name="Russ C."/>
            <person name="Cuomo C."/>
            <person name="Young S.K."/>
            <person name="Zeng Q."/>
            <person name="Gargeya S."/>
            <person name="Alvarado L."/>
            <person name="Berlin A."/>
            <person name="Chapman S.B."/>
            <person name="Chen Z."/>
            <person name="Freedman E."/>
            <person name="Gellesch M."/>
            <person name="Goldberg J."/>
            <person name="Griggs A."/>
            <person name="Gujja S."/>
            <person name="Heilman E."/>
            <person name="Heiman D."/>
            <person name="Howarth C."/>
            <person name="Mehta T."/>
            <person name="Neiman D."/>
            <person name="Pearson M."/>
            <person name="Roberts A."/>
            <person name="Saif S."/>
            <person name="Shea T."/>
            <person name="Shenoy N."/>
            <person name="Sisk P."/>
            <person name="Stolte C."/>
            <person name="Sykes S."/>
            <person name="White J."/>
            <person name="Yandava C."/>
            <person name="Burger G."/>
            <person name="Gray M.W."/>
            <person name="Holland P.W.H."/>
            <person name="King N."/>
            <person name="Lang F.B.F."/>
            <person name="Roger A.J."/>
            <person name="Ruiz-Trillo I."/>
            <person name="Haas B."/>
            <person name="Nusbaum C."/>
            <person name="Birren B."/>
        </authorList>
    </citation>
    <scope>NUCLEOTIDE SEQUENCE [LARGE SCALE GENOMIC DNA]</scope>
    <source>
        <strain evidence="1 2">JP610</strain>
    </source>
</reference>
<name>A0A0L0F7D9_9EUKA</name>
<organism evidence="1 2">
    <name type="scientific">Sphaeroforma arctica JP610</name>
    <dbReference type="NCBI Taxonomy" id="667725"/>
    <lineage>
        <taxon>Eukaryota</taxon>
        <taxon>Ichthyosporea</taxon>
        <taxon>Ichthyophonida</taxon>
        <taxon>Sphaeroforma</taxon>
    </lineage>
</organism>
<accession>A0A0L0F7D9</accession>